<evidence type="ECO:0000313" key="2">
    <source>
        <dbReference type="EMBL" id="RKU40631.1"/>
    </source>
</evidence>
<proteinExistence type="predicted"/>
<evidence type="ECO:0000313" key="3">
    <source>
        <dbReference type="Proteomes" id="UP000275385"/>
    </source>
</evidence>
<organism evidence="2 3">
    <name type="scientific">Coniochaeta pulveracea</name>
    <dbReference type="NCBI Taxonomy" id="177199"/>
    <lineage>
        <taxon>Eukaryota</taxon>
        <taxon>Fungi</taxon>
        <taxon>Dikarya</taxon>
        <taxon>Ascomycota</taxon>
        <taxon>Pezizomycotina</taxon>
        <taxon>Sordariomycetes</taxon>
        <taxon>Sordariomycetidae</taxon>
        <taxon>Coniochaetales</taxon>
        <taxon>Coniochaetaceae</taxon>
        <taxon>Coniochaeta</taxon>
    </lineage>
</organism>
<comment type="caution">
    <text evidence="2">The sequence shown here is derived from an EMBL/GenBank/DDBJ whole genome shotgun (WGS) entry which is preliminary data.</text>
</comment>
<feature type="region of interest" description="Disordered" evidence="1">
    <location>
        <begin position="573"/>
        <end position="621"/>
    </location>
</feature>
<name>A0A420XY91_9PEZI</name>
<reference evidence="2 3" key="1">
    <citation type="submission" date="2018-08" db="EMBL/GenBank/DDBJ databases">
        <title>Draft genome of the lignicolous fungus Coniochaeta pulveracea.</title>
        <authorList>
            <person name="Borstlap C.J."/>
            <person name="De Witt R.N."/>
            <person name="Botha A."/>
            <person name="Volschenk H."/>
        </authorList>
    </citation>
    <scope>NUCLEOTIDE SEQUENCE [LARGE SCALE GENOMIC DNA]</scope>
    <source>
        <strain evidence="2 3">CAB683</strain>
    </source>
</reference>
<accession>A0A420XY91</accession>
<dbReference type="Proteomes" id="UP000275385">
    <property type="component" value="Unassembled WGS sequence"/>
</dbReference>
<dbReference type="OrthoDB" id="5417628at2759"/>
<gene>
    <name evidence="2" type="ORF">DL546_001244</name>
</gene>
<sequence>MRYDNWDVLLFPAGRDSKTPFKEFRVGCNAVPDAESTQSHGPAVMPVMTCCVPSLETGARFQLSVHSWTEPEISLATRRYGNRSSLVHFEARIFIDGILVASTLFGQKEVWPNLIDCKNGTTRPGELAPLRFPRFKVESFKTDSWHPGDEMGRIKVVISEVFPRDSVTVPHERITNIVAFSFQHAPIEILERCGIAWPNRFMFSPSSVLNPLLPVTAYFPDSRTQSHAHSPRRQWFLRQPDTPFALDNNVTMGSIQPQRNASLSDPWVPTDMVTVTRCPPSAVFVPAALGMGPPFDWRNPWSDASTISQFGNDMADSDGVSIWPTMRDPNRMSMSDDTATTNDMIPEFVSGLDKHETLGGGGPMHLSGPSLEDDPLPSANVDMQVITNSPSTINSAGGSFFVPYPRTASMSNLATGAGETPSSFSGDATANLVLSPNSAGSLSHGMFSQPLSVPLSRHTQTLPLLGSRVKARKANRLGVRHAPSNPGAAWFTQTLDTKDTRKLSQPPLDASPSTIFGACTQDASFDGPMPSASVGPTFSSRLGSDSAIGAGGLAMTGRTSLPLGDACLGALNSGGSGRSSSKKRHRDSTIACLEVDEANERAPLQPNPPIRSAAGAHDESE</sequence>
<keyword evidence="3" id="KW-1185">Reference proteome</keyword>
<dbReference type="STRING" id="177199.A0A420XY91"/>
<dbReference type="AlphaFoldDB" id="A0A420XY91"/>
<dbReference type="EMBL" id="QVQW01000096">
    <property type="protein sequence ID" value="RKU40631.1"/>
    <property type="molecule type" value="Genomic_DNA"/>
</dbReference>
<evidence type="ECO:0000256" key="1">
    <source>
        <dbReference type="SAM" id="MobiDB-lite"/>
    </source>
</evidence>
<protein>
    <submittedName>
        <fullName evidence="2">Uncharacterized protein</fullName>
    </submittedName>
</protein>